<dbReference type="GO" id="GO:0000727">
    <property type="term" value="P:double-strand break repair via break-induced replication"/>
    <property type="evidence" value="ECO:0007669"/>
    <property type="project" value="TreeGrafter"/>
</dbReference>
<dbReference type="OrthoDB" id="1938138at2759"/>
<dbReference type="Gene3D" id="3.40.5.50">
    <property type="match status" value="1"/>
</dbReference>
<dbReference type="VEuPathDB" id="MicrosporidiaDB:NCER_102397"/>
<accession>A0A0F9WB31</accession>
<dbReference type="InterPro" id="IPR056784">
    <property type="entry name" value="PSF2_N"/>
</dbReference>
<dbReference type="GeneID" id="36320653"/>
<name>A0A0F9WB31_9MICR</name>
<dbReference type="VEuPathDB" id="MicrosporidiaDB:G9O61_00g010260"/>
<dbReference type="EMBL" id="JPQZ01000046">
    <property type="protein sequence ID" value="KKO74781.1"/>
    <property type="molecule type" value="Genomic_DNA"/>
</dbReference>
<dbReference type="SUPFAM" id="SSF160059">
    <property type="entry name" value="PriA/YqbF domain"/>
    <property type="match status" value="1"/>
</dbReference>
<dbReference type="GO" id="GO:0006260">
    <property type="term" value="P:DNA replication"/>
    <property type="evidence" value="ECO:0007669"/>
    <property type="project" value="InterPro"/>
</dbReference>
<dbReference type="RefSeq" id="XP_024330523.1">
    <property type="nucleotide sequence ID" value="XM_024475706.1"/>
</dbReference>
<dbReference type="GO" id="GO:0000811">
    <property type="term" value="C:GINS complex"/>
    <property type="evidence" value="ECO:0007669"/>
    <property type="project" value="TreeGrafter"/>
</dbReference>
<dbReference type="VEuPathDB" id="MicrosporidiaDB:AAJ76_4600030414"/>
<dbReference type="Proteomes" id="UP000034350">
    <property type="component" value="Unassembled WGS sequence"/>
</dbReference>
<protein>
    <submittedName>
        <fullName evidence="2">Dna replication complex gins protein psf2</fullName>
    </submittedName>
</protein>
<dbReference type="InterPro" id="IPR036224">
    <property type="entry name" value="GINS_bundle-like_dom_sf"/>
</dbReference>
<evidence type="ECO:0000313" key="3">
    <source>
        <dbReference type="Proteomes" id="UP000034350"/>
    </source>
</evidence>
<gene>
    <name evidence="2" type="ORF">AAJ76_4600030414</name>
</gene>
<dbReference type="CDD" id="cd21694">
    <property type="entry name" value="GINS_B_Psf2"/>
    <property type="match status" value="1"/>
</dbReference>
<reference evidence="2 3" key="1">
    <citation type="journal article" date="2015" name="Environ. Microbiol.">
        <title>Genome analyses suggest the presence of polyploidy and recent human-driven expansions in eight global populations of the honeybee pathogen Nosema ceranae.</title>
        <authorList>
            <person name="Pelin A."/>
            <person name="Selman M."/>
            <person name="Aris-Brosou S."/>
            <person name="Farinelli L."/>
            <person name="Corradi N."/>
        </authorList>
    </citation>
    <scope>NUCLEOTIDE SEQUENCE [LARGE SCALE GENOMIC DNA]</scope>
    <source>
        <strain evidence="2 3">PA08 1199</strain>
    </source>
</reference>
<comment type="caution">
    <text evidence="2">The sequence shown here is derived from an EMBL/GenBank/DDBJ whole genome shotgun (WGS) entry which is preliminary data.</text>
</comment>
<dbReference type="AlphaFoldDB" id="A0A0F9WB31"/>
<sequence>MLTPQELKFITLEELIEIEPCSNINTLSLIHNTYTNIKPLSIIKIPLYIALELKKGNLAYLRIPACYTYQYLNNLIDEEINNQHEYISIPKNIFCTGKLVIRESYNSERKEECIGLIDKLKEIRFKKTLTGLSKMEGRALTLNNLTMFEWYEIREILIKPMEERRKIIEKYSKV</sequence>
<dbReference type="SUPFAM" id="SSF158573">
    <property type="entry name" value="GINS helical bundle-like"/>
    <property type="match status" value="1"/>
</dbReference>
<evidence type="ECO:0000313" key="2">
    <source>
        <dbReference type="EMBL" id="KKO74781.1"/>
    </source>
</evidence>
<dbReference type="InterPro" id="IPR007257">
    <property type="entry name" value="GINS_Psf2"/>
</dbReference>
<dbReference type="VEuPathDB" id="MicrosporidiaDB:G9O61_00g010300"/>
<proteinExistence type="predicted"/>
<organism evidence="2 3">
    <name type="scientific">Vairimorpha ceranae</name>
    <dbReference type="NCBI Taxonomy" id="40302"/>
    <lineage>
        <taxon>Eukaryota</taxon>
        <taxon>Fungi</taxon>
        <taxon>Fungi incertae sedis</taxon>
        <taxon>Microsporidia</taxon>
        <taxon>Nosematidae</taxon>
        <taxon>Vairimorpha</taxon>
    </lineage>
</organism>
<feature type="domain" description="DNA replication complex GINS protein PSF2 N-terminal" evidence="1">
    <location>
        <begin position="3"/>
        <end position="57"/>
    </location>
</feature>
<evidence type="ECO:0000259" key="1">
    <source>
        <dbReference type="Pfam" id="PF25005"/>
    </source>
</evidence>
<dbReference type="Pfam" id="PF25005">
    <property type="entry name" value="PSF2_N"/>
    <property type="match status" value="1"/>
</dbReference>
<dbReference type="PANTHER" id="PTHR12772">
    <property type="entry name" value="DNA REPLICATION COMPLEX GINS PROTEIN PSF2"/>
    <property type="match status" value="1"/>
</dbReference>
<keyword evidence="3" id="KW-1185">Reference proteome</keyword>
<dbReference type="PANTHER" id="PTHR12772:SF0">
    <property type="entry name" value="DNA REPLICATION COMPLEX GINS PROTEIN PSF2"/>
    <property type="match status" value="1"/>
</dbReference>
<dbReference type="Gene3D" id="1.20.58.1020">
    <property type="match status" value="1"/>
</dbReference>